<comment type="caution">
    <text evidence="2">The sequence shown here is derived from an EMBL/GenBank/DDBJ whole genome shotgun (WGS) entry which is preliminary data.</text>
</comment>
<dbReference type="STRING" id="53326.A0A016W5A1"/>
<organism evidence="2 3">
    <name type="scientific">Ancylostoma ceylanicum</name>
    <dbReference type="NCBI Taxonomy" id="53326"/>
    <lineage>
        <taxon>Eukaryota</taxon>
        <taxon>Metazoa</taxon>
        <taxon>Ecdysozoa</taxon>
        <taxon>Nematoda</taxon>
        <taxon>Chromadorea</taxon>
        <taxon>Rhabditida</taxon>
        <taxon>Rhabditina</taxon>
        <taxon>Rhabditomorpha</taxon>
        <taxon>Strongyloidea</taxon>
        <taxon>Ancylostomatidae</taxon>
        <taxon>Ancylostomatinae</taxon>
        <taxon>Ancylostoma</taxon>
    </lineage>
</organism>
<dbReference type="Proteomes" id="UP000024635">
    <property type="component" value="Unassembled WGS sequence"/>
</dbReference>
<proteinExistence type="predicted"/>
<reference evidence="3" key="1">
    <citation type="journal article" date="2015" name="Nat. Genet.">
        <title>The genome and transcriptome of the zoonotic hookworm Ancylostoma ceylanicum identify infection-specific gene families.</title>
        <authorList>
            <person name="Schwarz E.M."/>
            <person name="Hu Y."/>
            <person name="Antoshechkin I."/>
            <person name="Miller M.M."/>
            <person name="Sternberg P.W."/>
            <person name="Aroian R.V."/>
        </authorList>
    </citation>
    <scope>NUCLEOTIDE SEQUENCE</scope>
    <source>
        <strain evidence="3">HY135</strain>
    </source>
</reference>
<dbReference type="EMBL" id="JARK01001337">
    <property type="protein sequence ID" value="EYC34462.1"/>
    <property type="molecule type" value="Genomic_DNA"/>
</dbReference>
<evidence type="ECO:0000313" key="3">
    <source>
        <dbReference type="Proteomes" id="UP000024635"/>
    </source>
</evidence>
<name>A0A016W5A1_9BILA</name>
<evidence type="ECO:0000256" key="1">
    <source>
        <dbReference type="SAM" id="MobiDB-lite"/>
    </source>
</evidence>
<dbReference type="AlphaFoldDB" id="A0A016W5A1"/>
<sequence length="369" mass="42018">MGKALEDVNMLESSDEDEDVRHVNPVSQSESTFPDMTITAELGEIIEFLRKVPEAISGDMADHKISSRYKEKHFENLKREIDVVRSKVERLKANCQLTRVLHGKLFKIVDVVKDTKARAESCEAGRNGNAAQEPALDAIKNGDDWTVLRARLEATCGDAMGKPARGNRRKYQRVVLSDQILVEILEDDHLGGRAKSVFLFLPVEVKRKGFEEVVRELGKLLAEDLVAGRMGAMAELRELKISPNQDAAEFCVALEKLGRKANPETSVQDRSLEFAQILLSNLKHWPEHLHLLSALHGVKPENAYEEVKQLAMTIEMSKKIYGTPESMKQVPRHDWRARSRYYDKNLPGEGRERREEAVWERDKVVERRE</sequence>
<feature type="region of interest" description="Disordered" evidence="1">
    <location>
        <begin position="1"/>
        <end position="31"/>
    </location>
</feature>
<evidence type="ECO:0000313" key="2">
    <source>
        <dbReference type="EMBL" id="EYC34462.1"/>
    </source>
</evidence>
<feature type="compositionally biased region" description="Basic and acidic residues" evidence="1">
    <location>
        <begin position="349"/>
        <end position="369"/>
    </location>
</feature>
<keyword evidence="3" id="KW-1185">Reference proteome</keyword>
<accession>A0A016W5A1</accession>
<feature type="region of interest" description="Disordered" evidence="1">
    <location>
        <begin position="344"/>
        <end position="369"/>
    </location>
</feature>
<protein>
    <submittedName>
        <fullName evidence="2">Uncharacterized protein</fullName>
    </submittedName>
</protein>
<gene>
    <name evidence="2" type="primary">Acey_s0001.g429</name>
    <name evidence="2" type="ORF">Y032_0001g429</name>
</gene>